<feature type="compositionally biased region" description="Basic and acidic residues" evidence="1">
    <location>
        <begin position="1"/>
        <end position="16"/>
    </location>
</feature>
<dbReference type="Proteomes" id="UP000523007">
    <property type="component" value="Unassembled WGS sequence"/>
</dbReference>
<evidence type="ECO:0000313" key="3">
    <source>
        <dbReference type="EMBL" id="MBB4931320.1"/>
    </source>
</evidence>
<sequence length="146" mass="15934">MTHEYLSHEDGGEAGHPRPGAAPGHGGARRAGQPGEPRYGYALLEHLAEAGIDVEGNMLYPLLRRLEKQGTLVSEWNTNESRPRKFYALTAEGREVLTALTQEWRALNTALTERYVHAATSTATTGCDARVFGNGGPDRSQSCRSR</sequence>
<name>A0A7W7W332_9ACTN</name>
<dbReference type="InterPro" id="IPR036388">
    <property type="entry name" value="WH-like_DNA-bd_sf"/>
</dbReference>
<comment type="caution">
    <text evidence="3">The sequence shown here is derived from an EMBL/GenBank/DDBJ whole genome shotgun (WGS) entry which is preliminary data.</text>
</comment>
<dbReference type="PANTHER" id="PTHR33169:SF14">
    <property type="entry name" value="TRANSCRIPTIONAL REGULATOR RV3488"/>
    <property type="match status" value="1"/>
</dbReference>
<dbReference type="InterPro" id="IPR005149">
    <property type="entry name" value="Tscrpt_reg_PadR_N"/>
</dbReference>
<protein>
    <recommendedName>
        <fullName evidence="2">Transcription regulator PadR N-terminal domain-containing protein</fullName>
    </recommendedName>
</protein>
<evidence type="ECO:0000313" key="4">
    <source>
        <dbReference type="Proteomes" id="UP000523007"/>
    </source>
</evidence>
<feature type="region of interest" description="Disordered" evidence="1">
    <location>
        <begin position="1"/>
        <end position="34"/>
    </location>
</feature>
<dbReference type="AlphaFoldDB" id="A0A7W7W332"/>
<dbReference type="SUPFAM" id="SSF46785">
    <property type="entry name" value="Winged helix' DNA-binding domain"/>
    <property type="match status" value="1"/>
</dbReference>
<dbReference type="PANTHER" id="PTHR33169">
    <property type="entry name" value="PADR-FAMILY TRANSCRIPTIONAL REGULATOR"/>
    <property type="match status" value="1"/>
</dbReference>
<dbReference type="InterPro" id="IPR052509">
    <property type="entry name" value="Metal_resp_DNA-bind_regulator"/>
</dbReference>
<accession>A0A7W7W332</accession>
<organism evidence="3 4">
    <name type="scientific">Lipingzhangella halophila</name>
    <dbReference type="NCBI Taxonomy" id="1783352"/>
    <lineage>
        <taxon>Bacteria</taxon>
        <taxon>Bacillati</taxon>
        <taxon>Actinomycetota</taxon>
        <taxon>Actinomycetes</taxon>
        <taxon>Streptosporangiales</taxon>
        <taxon>Nocardiopsidaceae</taxon>
        <taxon>Lipingzhangella</taxon>
    </lineage>
</organism>
<keyword evidence="4" id="KW-1185">Reference proteome</keyword>
<dbReference type="RefSeq" id="WP_312885211.1">
    <property type="nucleotide sequence ID" value="NZ_JACHJT010000001.1"/>
</dbReference>
<dbReference type="InterPro" id="IPR036390">
    <property type="entry name" value="WH_DNA-bd_sf"/>
</dbReference>
<proteinExistence type="predicted"/>
<feature type="domain" description="Transcription regulator PadR N-terminal" evidence="2">
    <location>
        <begin position="36"/>
        <end position="98"/>
    </location>
</feature>
<gene>
    <name evidence="3" type="ORF">F4561_002140</name>
</gene>
<dbReference type="Pfam" id="PF03551">
    <property type="entry name" value="PadR"/>
    <property type="match status" value="1"/>
</dbReference>
<reference evidence="3 4" key="1">
    <citation type="submission" date="2020-08" db="EMBL/GenBank/DDBJ databases">
        <title>Sequencing the genomes of 1000 actinobacteria strains.</title>
        <authorList>
            <person name="Klenk H.-P."/>
        </authorList>
    </citation>
    <scope>NUCLEOTIDE SEQUENCE [LARGE SCALE GENOMIC DNA]</scope>
    <source>
        <strain evidence="3 4">DSM 102030</strain>
    </source>
</reference>
<dbReference type="Gene3D" id="1.10.10.10">
    <property type="entry name" value="Winged helix-like DNA-binding domain superfamily/Winged helix DNA-binding domain"/>
    <property type="match status" value="1"/>
</dbReference>
<evidence type="ECO:0000259" key="2">
    <source>
        <dbReference type="Pfam" id="PF03551"/>
    </source>
</evidence>
<dbReference type="EMBL" id="JACHJT010000001">
    <property type="protein sequence ID" value="MBB4931320.1"/>
    <property type="molecule type" value="Genomic_DNA"/>
</dbReference>
<evidence type="ECO:0000256" key="1">
    <source>
        <dbReference type="SAM" id="MobiDB-lite"/>
    </source>
</evidence>